<dbReference type="Pfam" id="PF00781">
    <property type="entry name" value="DAGK_cat"/>
    <property type="match status" value="1"/>
</dbReference>
<evidence type="ECO:0000256" key="2">
    <source>
        <dbReference type="ARBA" id="ARBA00005983"/>
    </source>
</evidence>
<proteinExistence type="inferred from homology"/>
<dbReference type="PANTHER" id="PTHR12358:SF54">
    <property type="entry name" value="SPHINGOSINE KINASE RELATED PROTEIN"/>
    <property type="match status" value="1"/>
</dbReference>
<dbReference type="GO" id="GO:0016301">
    <property type="term" value="F:kinase activity"/>
    <property type="evidence" value="ECO:0007669"/>
    <property type="project" value="UniProtKB-KW"/>
</dbReference>
<dbReference type="PANTHER" id="PTHR12358">
    <property type="entry name" value="SPHINGOSINE KINASE"/>
    <property type="match status" value="1"/>
</dbReference>
<dbReference type="EMBL" id="FXAY01000001">
    <property type="protein sequence ID" value="SMG20645.1"/>
    <property type="molecule type" value="Genomic_DNA"/>
</dbReference>
<evidence type="ECO:0000256" key="3">
    <source>
        <dbReference type="ARBA" id="ARBA00022679"/>
    </source>
</evidence>
<reference evidence="11" key="1">
    <citation type="submission" date="2017-04" db="EMBL/GenBank/DDBJ databases">
        <authorList>
            <person name="Varghese N."/>
            <person name="Submissions S."/>
        </authorList>
    </citation>
    <scope>NUCLEOTIDE SEQUENCE [LARGE SCALE GENOMIC DNA]</scope>
    <source>
        <strain evidence="11">VKM Ac-2510</strain>
    </source>
</reference>
<dbReference type="Proteomes" id="UP000193244">
    <property type="component" value="Unassembled WGS sequence"/>
</dbReference>
<evidence type="ECO:0000256" key="6">
    <source>
        <dbReference type="ARBA" id="ARBA00022840"/>
    </source>
</evidence>
<sequence>MNGDSGEPAEESPRRRAAVVVNPAKVSLETLRAAVAREEALAGWSASEWFETSASDDGRSAAEDAVRSAPDLIVVAGGDGTLRAAAEALIGSGIPLGLVPSGTGNLFARELSLPLNDLTASIATAFRGVDRPVDAGIAILERADGRESQHAFLVMAGIGLDAHMAGHTNERLKKRIGWLAYSDPIARSIFSNRQFDLRYRLDERPEVATRAHTVIVGNSGMLTGGLLLLPGAVIDDGLLDAVIFRPGRGSGWTNIGYRLAFNRMLHRTRFGRVVASLTPTPRAIRWAQASEMRVRFADAQEIQLDGDTHGPISAASLSVKHHGLIVRVPRRALRSSAAR</sequence>
<dbReference type="InterPro" id="IPR016064">
    <property type="entry name" value="NAD/diacylglycerol_kinase_sf"/>
</dbReference>
<dbReference type="InterPro" id="IPR050187">
    <property type="entry name" value="Lipid_Phosphate_FormReg"/>
</dbReference>
<comment type="cofactor">
    <cofactor evidence="1">
        <name>Mg(2+)</name>
        <dbReference type="ChEBI" id="CHEBI:18420"/>
    </cofactor>
</comment>
<comment type="similarity">
    <text evidence="2">Belongs to the diacylglycerol/lipid kinase family.</text>
</comment>
<dbReference type="RefSeq" id="WP_085483565.1">
    <property type="nucleotide sequence ID" value="NZ_FXAY01000001.1"/>
</dbReference>
<organism evidence="10 11">
    <name type="scientific">Agreia pratensis</name>
    <dbReference type="NCBI Taxonomy" id="150121"/>
    <lineage>
        <taxon>Bacteria</taxon>
        <taxon>Bacillati</taxon>
        <taxon>Actinomycetota</taxon>
        <taxon>Actinomycetes</taxon>
        <taxon>Micrococcales</taxon>
        <taxon>Microbacteriaceae</taxon>
        <taxon>Agreia</taxon>
    </lineage>
</organism>
<evidence type="ECO:0000256" key="7">
    <source>
        <dbReference type="ARBA" id="ARBA00023209"/>
    </source>
</evidence>
<name>A0A1X7J1L3_9MICO</name>
<keyword evidence="5 10" id="KW-0418">Kinase</keyword>
<dbReference type="AlphaFoldDB" id="A0A1X7J1L3"/>
<feature type="domain" description="DAGKc" evidence="9">
    <location>
        <begin position="12"/>
        <end position="142"/>
    </location>
</feature>
<dbReference type="Pfam" id="PF19279">
    <property type="entry name" value="YegS_C"/>
    <property type="match status" value="1"/>
</dbReference>
<keyword evidence="7" id="KW-0594">Phospholipid biosynthesis</keyword>
<dbReference type="STRING" id="150121.SAMN06296010_1063"/>
<keyword evidence="11" id="KW-1185">Reference proteome</keyword>
<evidence type="ECO:0000259" key="9">
    <source>
        <dbReference type="PROSITE" id="PS50146"/>
    </source>
</evidence>
<dbReference type="PROSITE" id="PS50146">
    <property type="entry name" value="DAGK"/>
    <property type="match status" value="1"/>
</dbReference>
<evidence type="ECO:0000313" key="10">
    <source>
        <dbReference type="EMBL" id="SMG20645.1"/>
    </source>
</evidence>
<evidence type="ECO:0000256" key="4">
    <source>
        <dbReference type="ARBA" id="ARBA00022741"/>
    </source>
</evidence>
<dbReference type="InterPro" id="IPR045540">
    <property type="entry name" value="YegS/DAGK_C"/>
</dbReference>
<keyword evidence="6" id="KW-0067">ATP-binding</keyword>
<keyword evidence="3" id="KW-0808">Transferase</keyword>
<dbReference type="InterPro" id="IPR017438">
    <property type="entry name" value="ATP-NAD_kinase_N"/>
</dbReference>
<evidence type="ECO:0000256" key="5">
    <source>
        <dbReference type="ARBA" id="ARBA00022777"/>
    </source>
</evidence>
<dbReference type="SUPFAM" id="SSF111331">
    <property type="entry name" value="NAD kinase/diacylglycerol kinase-like"/>
    <property type="match status" value="1"/>
</dbReference>
<dbReference type="Gene3D" id="3.40.50.10330">
    <property type="entry name" value="Probable inorganic polyphosphate/atp-NAD kinase, domain 1"/>
    <property type="match status" value="1"/>
</dbReference>
<gene>
    <name evidence="10" type="ORF">SAMN06296010_1063</name>
</gene>
<keyword evidence="7" id="KW-0444">Lipid biosynthesis</keyword>
<evidence type="ECO:0000256" key="1">
    <source>
        <dbReference type="ARBA" id="ARBA00001946"/>
    </source>
</evidence>
<dbReference type="Gene3D" id="2.60.200.40">
    <property type="match status" value="1"/>
</dbReference>
<keyword evidence="4" id="KW-0547">Nucleotide-binding</keyword>
<dbReference type="GO" id="GO:0008654">
    <property type="term" value="P:phospholipid biosynthetic process"/>
    <property type="evidence" value="ECO:0007669"/>
    <property type="project" value="UniProtKB-KW"/>
</dbReference>
<protein>
    <submittedName>
        <fullName evidence="10">Diacylglycerol kinase family enzyme</fullName>
    </submittedName>
</protein>
<dbReference type="GO" id="GO:0005524">
    <property type="term" value="F:ATP binding"/>
    <property type="evidence" value="ECO:0007669"/>
    <property type="project" value="UniProtKB-KW"/>
</dbReference>
<keyword evidence="8" id="KW-1208">Phospholipid metabolism</keyword>
<evidence type="ECO:0000256" key="8">
    <source>
        <dbReference type="ARBA" id="ARBA00023264"/>
    </source>
</evidence>
<dbReference type="InterPro" id="IPR001206">
    <property type="entry name" value="Diacylglycerol_kinase_cat_dom"/>
</dbReference>
<keyword evidence="7" id="KW-0443">Lipid metabolism</keyword>
<accession>A0A1X7J1L3</accession>
<evidence type="ECO:0000313" key="11">
    <source>
        <dbReference type="Proteomes" id="UP000193244"/>
    </source>
</evidence>